<evidence type="ECO:0000313" key="2">
    <source>
        <dbReference type="EMBL" id="KAH1178689.1"/>
    </source>
</evidence>
<feature type="region of interest" description="Disordered" evidence="1">
    <location>
        <begin position="96"/>
        <end position="125"/>
    </location>
</feature>
<reference evidence="2" key="1">
    <citation type="submission" date="2021-09" db="EMBL/GenBank/DDBJ databases">
        <title>The genome of Mauremys mutica provides insights into the evolution of semi-aquatic lifestyle.</title>
        <authorList>
            <person name="Gong S."/>
            <person name="Gao Y."/>
        </authorList>
    </citation>
    <scope>NUCLEOTIDE SEQUENCE</scope>
    <source>
        <strain evidence="2">MM-2020</strain>
        <tissue evidence="2">Muscle</tissue>
    </source>
</reference>
<keyword evidence="3" id="KW-1185">Reference proteome</keyword>
<evidence type="ECO:0000313" key="3">
    <source>
        <dbReference type="Proteomes" id="UP000827986"/>
    </source>
</evidence>
<feature type="compositionally biased region" description="Basic and acidic residues" evidence="1">
    <location>
        <begin position="109"/>
        <end position="125"/>
    </location>
</feature>
<name>A0A9D3XBL4_9SAUR</name>
<organism evidence="2 3">
    <name type="scientific">Mauremys mutica</name>
    <name type="common">yellowpond turtle</name>
    <dbReference type="NCBI Taxonomy" id="74926"/>
    <lineage>
        <taxon>Eukaryota</taxon>
        <taxon>Metazoa</taxon>
        <taxon>Chordata</taxon>
        <taxon>Craniata</taxon>
        <taxon>Vertebrata</taxon>
        <taxon>Euteleostomi</taxon>
        <taxon>Archelosauria</taxon>
        <taxon>Testudinata</taxon>
        <taxon>Testudines</taxon>
        <taxon>Cryptodira</taxon>
        <taxon>Durocryptodira</taxon>
        <taxon>Testudinoidea</taxon>
        <taxon>Geoemydidae</taxon>
        <taxon>Geoemydinae</taxon>
        <taxon>Mauremys</taxon>
    </lineage>
</organism>
<accession>A0A9D3XBL4</accession>
<proteinExistence type="predicted"/>
<sequence length="125" mass="13499">MGPAAVQSVLVYFCASPSARRRAWVTIAQANGHGDWAAPQGRRWATGGLTRVQSWSAAALLARGTFLFPPTEGPCASKHGLVLLWQPFPGQEKLAKRGRGTAETLVPLSERRQKVGRSEHMEPPG</sequence>
<gene>
    <name evidence="2" type="ORF">KIL84_000020</name>
</gene>
<dbReference type="AlphaFoldDB" id="A0A9D3XBL4"/>
<dbReference type="EMBL" id="JAHDVG010000473">
    <property type="protein sequence ID" value="KAH1178689.1"/>
    <property type="molecule type" value="Genomic_DNA"/>
</dbReference>
<evidence type="ECO:0000256" key="1">
    <source>
        <dbReference type="SAM" id="MobiDB-lite"/>
    </source>
</evidence>
<protein>
    <submittedName>
        <fullName evidence="2">Uncharacterized protein</fullName>
    </submittedName>
</protein>
<comment type="caution">
    <text evidence="2">The sequence shown here is derived from an EMBL/GenBank/DDBJ whole genome shotgun (WGS) entry which is preliminary data.</text>
</comment>
<dbReference type="Proteomes" id="UP000827986">
    <property type="component" value="Unassembled WGS sequence"/>
</dbReference>